<feature type="domain" description="HTH luxR-type" evidence="4">
    <location>
        <begin position="7"/>
        <end position="72"/>
    </location>
</feature>
<dbReference type="SMART" id="SM00421">
    <property type="entry name" value="HTH_LUXR"/>
    <property type="match status" value="1"/>
</dbReference>
<dbReference type="InterPro" id="IPR036388">
    <property type="entry name" value="WH-like_DNA-bd_sf"/>
</dbReference>
<organism evidence="5 6">
    <name type="scientific">Pedobacter chitinilyticus</name>
    <dbReference type="NCBI Taxonomy" id="2233776"/>
    <lineage>
        <taxon>Bacteria</taxon>
        <taxon>Pseudomonadati</taxon>
        <taxon>Bacteroidota</taxon>
        <taxon>Sphingobacteriia</taxon>
        <taxon>Sphingobacteriales</taxon>
        <taxon>Sphingobacteriaceae</taxon>
        <taxon>Pedobacter</taxon>
    </lineage>
</organism>
<dbReference type="EMBL" id="SAYW01000003">
    <property type="protein sequence ID" value="RWU07416.1"/>
    <property type="molecule type" value="Genomic_DNA"/>
</dbReference>
<dbReference type="RefSeq" id="WP_113647327.1">
    <property type="nucleotide sequence ID" value="NZ_QMHN01000003.1"/>
</dbReference>
<reference evidence="5 6" key="1">
    <citation type="submission" date="2018-06" db="EMBL/GenBank/DDBJ databases">
        <title>Pedobacter endophyticus sp. nov., an endophytic bacterium isolated from a leaf of Triticum aestivum.</title>
        <authorList>
            <person name="Zhang L."/>
        </authorList>
    </citation>
    <scope>NUCLEOTIDE SEQUENCE [LARGE SCALE GENOMIC DNA]</scope>
    <source>
        <strain evidence="5 6">CM134L-2</strain>
    </source>
</reference>
<dbReference type="GO" id="GO:0006355">
    <property type="term" value="P:regulation of DNA-templated transcription"/>
    <property type="evidence" value="ECO:0007669"/>
    <property type="project" value="InterPro"/>
</dbReference>
<dbReference type="InterPro" id="IPR016032">
    <property type="entry name" value="Sig_transdc_resp-reg_C-effctor"/>
</dbReference>
<dbReference type="PANTHER" id="PTHR44688">
    <property type="entry name" value="DNA-BINDING TRANSCRIPTIONAL ACTIVATOR DEVR_DOSR"/>
    <property type="match status" value="1"/>
</dbReference>
<evidence type="ECO:0000256" key="2">
    <source>
        <dbReference type="ARBA" id="ARBA00023125"/>
    </source>
</evidence>
<dbReference type="OrthoDB" id="965844at2"/>
<name>A0A443YUF5_9SPHI</name>
<proteinExistence type="predicted"/>
<gene>
    <name evidence="5" type="ORF">DPV69_10515</name>
</gene>
<dbReference type="Gene3D" id="1.10.10.10">
    <property type="entry name" value="Winged helix-like DNA-binding domain superfamily/Winged helix DNA-binding domain"/>
    <property type="match status" value="1"/>
</dbReference>
<dbReference type="CDD" id="cd06170">
    <property type="entry name" value="LuxR_C_like"/>
    <property type="match status" value="1"/>
</dbReference>
<sequence>MTIQINEEHLQDSISTREVEVLQLISLGYCNKEIADQLFISRLTVETHRRNMVKKMGFRNAYQLVVWAFKERVFV</sequence>
<evidence type="ECO:0000259" key="4">
    <source>
        <dbReference type="PROSITE" id="PS50043"/>
    </source>
</evidence>
<dbReference type="SUPFAM" id="SSF46894">
    <property type="entry name" value="C-terminal effector domain of the bipartite response regulators"/>
    <property type="match status" value="1"/>
</dbReference>
<dbReference type="PANTHER" id="PTHR44688:SF16">
    <property type="entry name" value="DNA-BINDING TRANSCRIPTIONAL ACTIVATOR DEVR_DOSR"/>
    <property type="match status" value="1"/>
</dbReference>
<dbReference type="PROSITE" id="PS50043">
    <property type="entry name" value="HTH_LUXR_2"/>
    <property type="match status" value="1"/>
</dbReference>
<dbReference type="PRINTS" id="PR00038">
    <property type="entry name" value="HTHLUXR"/>
</dbReference>
<keyword evidence="6" id="KW-1185">Reference proteome</keyword>
<dbReference type="GO" id="GO:0003677">
    <property type="term" value="F:DNA binding"/>
    <property type="evidence" value="ECO:0007669"/>
    <property type="project" value="UniProtKB-KW"/>
</dbReference>
<dbReference type="Pfam" id="PF00196">
    <property type="entry name" value="GerE"/>
    <property type="match status" value="1"/>
</dbReference>
<evidence type="ECO:0000256" key="1">
    <source>
        <dbReference type="ARBA" id="ARBA00023015"/>
    </source>
</evidence>
<dbReference type="AlphaFoldDB" id="A0A443YUF5"/>
<dbReference type="InterPro" id="IPR000792">
    <property type="entry name" value="Tscrpt_reg_LuxR_C"/>
</dbReference>
<dbReference type="Proteomes" id="UP000284120">
    <property type="component" value="Unassembled WGS sequence"/>
</dbReference>
<comment type="caution">
    <text evidence="5">The sequence shown here is derived from an EMBL/GenBank/DDBJ whole genome shotgun (WGS) entry which is preliminary data.</text>
</comment>
<dbReference type="PROSITE" id="PS00622">
    <property type="entry name" value="HTH_LUXR_1"/>
    <property type="match status" value="1"/>
</dbReference>
<accession>A0A443YUF5</accession>
<keyword evidence="2" id="KW-0238">DNA-binding</keyword>
<evidence type="ECO:0000256" key="3">
    <source>
        <dbReference type="ARBA" id="ARBA00023163"/>
    </source>
</evidence>
<evidence type="ECO:0000313" key="6">
    <source>
        <dbReference type="Proteomes" id="UP000284120"/>
    </source>
</evidence>
<keyword evidence="1" id="KW-0805">Transcription regulation</keyword>
<evidence type="ECO:0000313" key="5">
    <source>
        <dbReference type="EMBL" id="RWU07416.1"/>
    </source>
</evidence>
<keyword evidence="3" id="KW-0804">Transcription</keyword>
<protein>
    <submittedName>
        <fullName evidence="5">Response regulator transcription factor</fullName>
    </submittedName>
</protein>